<evidence type="ECO:0000259" key="8">
    <source>
        <dbReference type="Pfam" id="PF16901"/>
    </source>
</evidence>
<dbReference type="Gene3D" id="3.50.50.60">
    <property type="entry name" value="FAD/NAD(P)-binding domain"/>
    <property type="match status" value="1"/>
</dbReference>
<sequence length="555" mass="62195">MGTLGQNYRHEKLEALAKRETPWDMVVVGGGITGAGVALMAARAGLDVLLLEKRDYAWGTSSRSSKMVHGGLRYLSQGDFRLTRESVRERERLLLEAPGLIEPLNYIFPFREKQFPTRRAFQILLNIYGYFAKKRDHKFLNREQTIAALPGLFEEGLVGSAQYSDAVTDDCRLVLRVLAEGKQHGATTLNYACVKTIKSDGDGLKLLEVHDQESGKSFSVSSRTVVNATGVWADDLRSQLGKAKRVRPLRGSHIVVPSWRLPVHQCLTYLHPRDKRGVFVYPWFGRTVIGTTDLDHTANLDLEASITPEEVVYLLEGANHNFSGTQLTEADVVSTWSGVRPIVGDEKVDPKDLHPSKAKRDHVVWDDEGTITVTGGKLTTFRVMARQVLEKSTEYLPHLDMSQLGEHVFAPETSMPDSKVFAALSEAEKKRLKGYYGTDLEALIATTSEQALSRTCGISYLWAELEWAAMHEDVVHLDDLLLRRTRIGLVLYEGGKALTGELEAGLRDKLGWSMEKWQDEWSRYQKIWQDHYSLPVSGSTNVQEGAQVNQELVAK</sequence>
<evidence type="ECO:0000256" key="3">
    <source>
        <dbReference type="ARBA" id="ARBA00022630"/>
    </source>
</evidence>
<dbReference type="Pfam" id="PF16901">
    <property type="entry name" value="DAO_C"/>
    <property type="match status" value="1"/>
</dbReference>
<dbReference type="GO" id="GO:0046168">
    <property type="term" value="P:glycerol-3-phosphate catabolic process"/>
    <property type="evidence" value="ECO:0007669"/>
    <property type="project" value="TreeGrafter"/>
</dbReference>
<proteinExistence type="inferred from homology"/>
<dbReference type="AlphaFoldDB" id="A0A165T4L0"/>
<reference evidence="9 10" key="1">
    <citation type="journal article" date="2016" name="Front. Microbiol.">
        <title>Comparative Genomic Analysis Reveals a Diverse Repertoire of Genes Involved in Prokaryote-Eukaryote Interactions within the Pseudovibrio Genus.</title>
        <authorList>
            <person name="Romano S."/>
            <person name="Fernandez-Guerra A."/>
            <person name="Reen F.J."/>
            <person name="Glockner F.O."/>
            <person name="Crowley S.P."/>
            <person name="O'Sullivan O."/>
            <person name="Cotter P.D."/>
            <person name="Adams C."/>
            <person name="Dobson A.D."/>
            <person name="O'Gara F."/>
        </authorList>
    </citation>
    <scope>NUCLEOTIDE SEQUENCE [LARGE SCALE GENOMIC DNA]</scope>
    <source>
        <strain evidence="9 10">Ad2</strain>
    </source>
</reference>
<evidence type="ECO:0000256" key="4">
    <source>
        <dbReference type="ARBA" id="ARBA00022798"/>
    </source>
</evidence>
<dbReference type="PANTHER" id="PTHR11985">
    <property type="entry name" value="GLYCEROL-3-PHOSPHATE DEHYDROGENASE"/>
    <property type="match status" value="1"/>
</dbReference>
<comment type="caution">
    <text evidence="9">The sequence shown here is derived from an EMBL/GenBank/DDBJ whole genome shotgun (WGS) entry which is preliminary data.</text>
</comment>
<dbReference type="STRING" id="989403.SAMN05421798_101914"/>
<dbReference type="Gene3D" id="3.30.9.10">
    <property type="entry name" value="D-Amino Acid Oxidase, subunit A, domain 2"/>
    <property type="match status" value="1"/>
</dbReference>
<feature type="domain" description="Alpha-glycerophosphate oxidase C-terminal" evidence="8">
    <location>
        <begin position="423"/>
        <end position="515"/>
    </location>
</feature>
<dbReference type="EMBL" id="LMCB01000152">
    <property type="protein sequence ID" value="KZL05418.1"/>
    <property type="molecule type" value="Genomic_DNA"/>
</dbReference>
<keyword evidence="5" id="KW-0274">FAD</keyword>
<dbReference type="GO" id="GO:0004368">
    <property type="term" value="F:glycerol-3-phosphate dehydrogenase (quinone) activity"/>
    <property type="evidence" value="ECO:0007669"/>
    <property type="project" value="UniProtKB-EC"/>
</dbReference>
<feature type="domain" description="FAD dependent oxidoreductase" evidence="7">
    <location>
        <begin position="24"/>
        <end position="346"/>
    </location>
</feature>
<evidence type="ECO:0000256" key="2">
    <source>
        <dbReference type="ARBA" id="ARBA00007330"/>
    </source>
</evidence>
<evidence type="ECO:0000259" key="7">
    <source>
        <dbReference type="Pfam" id="PF01266"/>
    </source>
</evidence>
<dbReference type="Proteomes" id="UP000076577">
    <property type="component" value="Unassembled WGS sequence"/>
</dbReference>
<accession>A0A165T4L0</accession>
<dbReference type="InterPro" id="IPR031656">
    <property type="entry name" value="DAO_C"/>
</dbReference>
<protein>
    <submittedName>
        <fullName evidence="9">Aerobic glycerol-3-phosphate dehydrogenase</fullName>
        <ecNumber evidence="9">1.1.5.3</ecNumber>
    </submittedName>
</protein>
<dbReference type="InterPro" id="IPR038299">
    <property type="entry name" value="DAO_C_sf"/>
</dbReference>
<keyword evidence="3" id="KW-0285">Flavoprotein</keyword>
<dbReference type="SUPFAM" id="SSF51905">
    <property type="entry name" value="FAD/NAD(P)-binding domain"/>
    <property type="match status" value="1"/>
</dbReference>
<gene>
    <name evidence="9" type="primary">glpD_2</name>
    <name evidence="9" type="ORF">PsAD2_04343</name>
</gene>
<comment type="similarity">
    <text evidence="2">Belongs to the FAD-dependent glycerol-3-phosphate dehydrogenase family.</text>
</comment>
<evidence type="ECO:0000256" key="5">
    <source>
        <dbReference type="ARBA" id="ARBA00022827"/>
    </source>
</evidence>
<dbReference type="InterPro" id="IPR006076">
    <property type="entry name" value="FAD-dep_OxRdtase"/>
</dbReference>
<dbReference type="GO" id="GO:0006071">
    <property type="term" value="P:glycerol metabolic process"/>
    <property type="evidence" value="ECO:0007669"/>
    <property type="project" value="UniProtKB-KW"/>
</dbReference>
<dbReference type="InterPro" id="IPR036188">
    <property type="entry name" value="FAD/NAD-bd_sf"/>
</dbReference>
<name>A0A165T4L0_9HYPH</name>
<keyword evidence="4" id="KW-0319">Glycerol metabolism</keyword>
<dbReference type="InterPro" id="IPR000447">
    <property type="entry name" value="G3P_DH_FAD-dep"/>
</dbReference>
<dbReference type="EC" id="1.1.5.3" evidence="9"/>
<dbReference type="RefSeq" id="WP_068010578.1">
    <property type="nucleotide sequence ID" value="NZ_FOFM01000001.1"/>
</dbReference>
<comment type="cofactor">
    <cofactor evidence="1">
        <name>FAD</name>
        <dbReference type="ChEBI" id="CHEBI:57692"/>
    </cofactor>
</comment>
<evidence type="ECO:0000313" key="9">
    <source>
        <dbReference type="EMBL" id="KZL05418.1"/>
    </source>
</evidence>
<dbReference type="PANTHER" id="PTHR11985:SF35">
    <property type="entry name" value="ANAEROBIC GLYCEROL-3-PHOSPHATE DEHYDROGENASE SUBUNIT A"/>
    <property type="match status" value="1"/>
</dbReference>
<evidence type="ECO:0000256" key="6">
    <source>
        <dbReference type="ARBA" id="ARBA00023002"/>
    </source>
</evidence>
<evidence type="ECO:0000313" key="10">
    <source>
        <dbReference type="Proteomes" id="UP000076577"/>
    </source>
</evidence>
<dbReference type="PRINTS" id="PR01001">
    <property type="entry name" value="FADG3PDH"/>
</dbReference>
<evidence type="ECO:0000256" key="1">
    <source>
        <dbReference type="ARBA" id="ARBA00001974"/>
    </source>
</evidence>
<dbReference type="Gene3D" id="1.10.8.870">
    <property type="entry name" value="Alpha-glycerophosphate oxidase, cap domain"/>
    <property type="match status" value="1"/>
</dbReference>
<keyword evidence="10" id="KW-1185">Reference proteome</keyword>
<dbReference type="OrthoDB" id="9766796at2"/>
<organism evidence="9 10">
    <name type="scientific">Pseudovibrio axinellae</name>
    <dbReference type="NCBI Taxonomy" id="989403"/>
    <lineage>
        <taxon>Bacteria</taxon>
        <taxon>Pseudomonadati</taxon>
        <taxon>Pseudomonadota</taxon>
        <taxon>Alphaproteobacteria</taxon>
        <taxon>Hyphomicrobiales</taxon>
        <taxon>Stappiaceae</taxon>
        <taxon>Pseudovibrio</taxon>
    </lineage>
</organism>
<dbReference type="PATRIC" id="fig|989403.3.peg.4758"/>
<dbReference type="Pfam" id="PF01266">
    <property type="entry name" value="DAO"/>
    <property type="match status" value="1"/>
</dbReference>
<keyword evidence="6 9" id="KW-0560">Oxidoreductase</keyword>